<dbReference type="Gene3D" id="3.40.50.2000">
    <property type="entry name" value="Glycogen Phosphorylase B"/>
    <property type="match status" value="1"/>
</dbReference>
<dbReference type="Proteomes" id="UP001054889">
    <property type="component" value="Unassembled WGS sequence"/>
</dbReference>
<reference evidence="2" key="1">
    <citation type="journal article" date="2018" name="DNA Res.">
        <title>Multiple hybrid de novo genome assembly of finger millet, an orphan allotetraploid crop.</title>
        <authorList>
            <person name="Hatakeyama M."/>
            <person name="Aluri S."/>
            <person name="Balachadran M.T."/>
            <person name="Sivarajan S.R."/>
            <person name="Patrignani A."/>
            <person name="Gruter S."/>
            <person name="Poveda L."/>
            <person name="Shimizu-Inatsugi R."/>
            <person name="Baeten J."/>
            <person name="Francoijs K.J."/>
            <person name="Nataraja K.N."/>
            <person name="Reddy Y.A.N."/>
            <person name="Phadnis S."/>
            <person name="Ravikumar R.L."/>
            <person name="Schlapbach R."/>
            <person name="Sreeman S.M."/>
            <person name="Shimizu K.K."/>
        </authorList>
    </citation>
    <scope>NUCLEOTIDE SEQUENCE</scope>
</reference>
<feature type="compositionally biased region" description="Low complexity" evidence="1">
    <location>
        <begin position="89"/>
        <end position="98"/>
    </location>
</feature>
<sequence length="98" mass="10964">MTWLDAKEKAGESVLYVSFGTCAGRMPPAQVMAFGFALVSCPWPMLWVIKGADSLPDDVNKWLQSNTDADDVPESQSSYCARGRRRSRSWSTRPWASF</sequence>
<proteinExistence type="predicted"/>
<reference evidence="2" key="2">
    <citation type="submission" date="2021-12" db="EMBL/GenBank/DDBJ databases">
        <title>Resequencing data analysis of finger millet.</title>
        <authorList>
            <person name="Hatakeyama M."/>
            <person name="Aluri S."/>
            <person name="Balachadran M.T."/>
            <person name="Sivarajan S.R."/>
            <person name="Poveda L."/>
            <person name="Shimizu-Inatsugi R."/>
            <person name="Schlapbach R."/>
            <person name="Sreeman S.M."/>
            <person name="Shimizu K.K."/>
        </authorList>
    </citation>
    <scope>NUCLEOTIDE SEQUENCE</scope>
</reference>
<gene>
    <name evidence="2" type="primary">gb14961</name>
    <name evidence="2" type="ORF">PR202_gb14961</name>
</gene>
<evidence type="ECO:0000313" key="3">
    <source>
        <dbReference type="Proteomes" id="UP001054889"/>
    </source>
</evidence>
<name>A0AAV5EWM1_ELECO</name>
<organism evidence="2 3">
    <name type="scientific">Eleusine coracana subsp. coracana</name>
    <dbReference type="NCBI Taxonomy" id="191504"/>
    <lineage>
        <taxon>Eukaryota</taxon>
        <taxon>Viridiplantae</taxon>
        <taxon>Streptophyta</taxon>
        <taxon>Embryophyta</taxon>
        <taxon>Tracheophyta</taxon>
        <taxon>Spermatophyta</taxon>
        <taxon>Magnoliopsida</taxon>
        <taxon>Liliopsida</taxon>
        <taxon>Poales</taxon>
        <taxon>Poaceae</taxon>
        <taxon>PACMAD clade</taxon>
        <taxon>Chloridoideae</taxon>
        <taxon>Cynodonteae</taxon>
        <taxon>Eleusininae</taxon>
        <taxon>Eleusine</taxon>
    </lineage>
</organism>
<comment type="caution">
    <text evidence="2">The sequence shown here is derived from an EMBL/GenBank/DDBJ whole genome shotgun (WGS) entry which is preliminary data.</text>
</comment>
<evidence type="ECO:0000313" key="2">
    <source>
        <dbReference type="EMBL" id="GJN26988.1"/>
    </source>
</evidence>
<keyword evidence="3" id="KW-1185">Reference proteome</keyword>
<evidence type="ECO:0000256" key="1">
    <source>
        <dbReference type="SAM" id="MobiDB-lite"/>
    </source>
</evidence>
<dbReference type="SUPFAM" id="SSF53756">
    <property type="entry name" value="UDP-Glycosyltransferase/glycogen phosphorylase"/>
    <property type="match status" value="1"/>
</dbReference>
<accession>A0AAV5EWM1</accession>
<feature type="region of interest" description="Disordered" evidence="1">
    <location>
        <begin position="65"/>
        <end position="98"/>
    </location>
</feature>
<protein>
    <submittedName>
        <fullName evidence="2">Uncharacterized protein</fullName>
    </submittedName>
</protein>
<dbReference type="EMBL" id="BQKI01000079">
    <property type="protein sequence ID" value="GJN26988.1"/>
    <property type="molecule type" value="Genomic_DNA"/>
</dbReference>
<dbReference type="AlphaFoldDB" id="A0AAV5EWM1"/>